<feature type="binding site" evidence="10">
    <location>
        <position position="169"/>
    </location>
    <ligand>
        <name>ATP</name>
        <dbReference type="ChEBI" id="CHEBI:30616"/>
    </ligand>
</feature>
<dbReference type="InterPro" id="IPR008229">
    <property type="entry name" value="CCA-adding_arc"/>
</dbReference>
<comment type="catalytic activity">
    <reaction evidence="10">
        <text>a tRNA with a 3' CCA end + 2 CTP + ATP = a tRNA with a 3' CCACCA end + 3 diphosphate</text>
        <dbReference type="Rhea" id="RHEA:76235"/>
        <dbReference type="Rhea" id="RHEA-COMP:10468"/>
        <dbReference type="Rhea" id="RHEA-COMP:18655"/>
        <dbReference type="ChEBI" id="CHEBI:30616"/>
        <dbReference type="ChEBI" id="CHEBI:33019"/>
        <dbReference type="ChEBI" id="CHEBI:37563"/>
        <dbReference type="ChEBI" id="CHEBI:83071"/>
        <dbReference type="ChEBI" id="CHEBI:195187"/>
    </reaction>
</comment>
<feature type="binding site" evidence="10">
    <location>
        <position position="56"/>
    </location>
    <ligand>
        <name>ATP</name>
        <dbReference type="ChEBI" id="CHEBI:30616"/>
    </ligand>
</feature>
<dbReference type="AlphaFoldDB" id="A0A2R6CEB6"/>
<evidence type="ECO:0000256" key="9">
    <source>
        <dbReference type="ARBA" id="ARBA00022884"/>
    </source>
</evidence>
<dbReference type="InterPro" id="IPR011068">
    <property type="entry name" value="NuclTrfase_I-like_C"/>
</dbReference>
<dbReference type="InterPro" id="IPR006116">
    <property type="entry name" value="NT_2-5OAS_ClassI-CCAase"/>
</dbReference>
<evidence type="ECO:0000313" key="14">
    <source>
        <dbReference type="EMBL" id="PSO09140.1"/>
    </source>
</evidence>
<evidence type="ECO:0000256" key="7">
    <source>
        <dbReference type="ARBA" id="ARBA00022840"/>
    </source>
</evidence>
<accession>A0A2R6CEB6</accession>
<keyword evidence="7 10" id="KW-0067">ATP-binding</keyword>
<dbReference type="SUPFAM" id="SSF55003">
    <property type="entry name" value="PAP/Archaeal CCA-adding enzyme, C-terminal domain"/>
    <property type="match status" value="1"/>
</dbReference>
<dbReference type="EMBL" id="NEXF01000020">
    <property type="protein sequence ID" value="PSO09140.1"/>
    <property type="molecule type" value="Genomic_DNA"/>
</dbReference>
<comment type="cofactor">
    <cofactor evidence="10">
        <name>Mg(2+)</name>
        <dbReference type="ChEBI" id="CHEBI:18420"/>
    </cofactor>
</comment>
<evidence type="ECO:0000313" key="15">
    <source>
        <dbReference type="Proteomes" id="UP000242015"/>
    </source>
</evidence>
<evidence type="ECO:0000256" key="4">
    <source>
        <dbReference type="ARBA" id="ARBA00022723"/>
    </source>
</evidence>
<feature type="domain" description="tRNA nucleotidyltransferase substrate binding" evidence="12">
    <location>
        <begin position="155"/>
        <end position="264"/>
    </location>
</feature>
<evidence type="ECO:0000256" key="2">
    <source>
        <dbReference type="ARBA" id="ARBA00022694"/>
    </source>
</evidence>
<dbReference type="Gene3D" id="1.10.1410.30">
    <property type="entry name" value="CCA tRNA nucleotidyltransferase, domain 2"/>
    <property type="match status" value="1"/>
</dbReference>
<comment type="subunit">
    <text evidence="10">Homodimer.</text>
</comment>
<dbReference type="Gene3D" id="3.30.460.10">
    <property type="entry name" value="Beta Polymerase, domain 2"/>
    <property type="match status" value="1"/>
</dbReference>
<keyword evidence="8 10" id="KW-0460">Magnesium</keyword>
<dbReference type="Pfam" id="PF21133">
    <property type="entry name" value="CAA_C"/>
    <property type="match status" value="1"/>
</dbReference>
<feature type="binding site" evidence="10">
    <location>
        <position position="56"/>
    </location>
    <ligand>
        <name>CTP</name>
        <dbReference type="ChEBI" id="CHEBI:37563"/>
    </ligand>
</feature>
<dbReference type="GO" id="GO:0042245">
    <property type="term" value="P:RNA repair"/>
    <property type="evidence" value="ECO:0007669"/>
    <property type="project" value="UniProtKB-KW"/>
</dbReference>
<reference evidence="14 15" key="1">
    <citation type="submission" date="2017-04" db="EMBL/GenBank/DDBJ databases">
        <title>Novel microbial lineages endemic to geothermal iron-oxide mats fill important gaps in the evolutionary history of Archaea.</title>
        <authorList>
            <person name="Jay Z.J."/>
            <person name="Beam J.P."/>
            <person name="Dlakic M."/>
            <person name="Rusch D.B."/>
            <person name="Kozubal M.A."/>
            <person name="Inskeep W.P."/>
        </authorList>
    </citation>
    <scope>NUCLEOTIDE SEQUENCE [LARGE SCALE GENOMIC DNA]</scope>
    <source>
        <strain evidence="14">BE_D</strain>
    </source>
</reference>
<dbReference type="GO" id="GO:0000049">
    <property type="term" value="F:tRNA binding"/>
    <property type="evidence" value="ECO:0007669"/>
    <property type="project" value="UniProtKB-UniRule"/>
</dbReference>
<dbReference type="InterPro" id="IPR048833">
    <property type="entry name" value="CAA_C"/>
</dbReference>
<dbReference type="InterPro" id="IPR015329">
    <property type="entry name" value="tRNA_NucTransf2"/>
</dbReference>
<dbReference type="PANTHER" id="PTHR39643">
    <property type="entry name" value="CCA-ADDING ENZYME"/>
    <property type="match status" value="1"/>
</dbReference>
<keyword evidence="5 10" id="KW-0547">Nucleotide-binding</keyword>
<evidence type="ECO:0000256" key="6">
    <source>
        <dbReference type="ARBA" id="ARBA00022800"/>
    </source>
</evidence>
<evidence type="ECO:0000259" key="12">
    <source>
        <dbReference type="Pfam" id="PF09249"/>
    </source>
</evidence>
<protein>
    <recommendedName>
        <fullName evidence="10">CCA-adding enzyme</fullName>
        <ecNumber evidence="10">2.7.7.72</ecNumber>
    </recommendedName>
    <alternativeName>
        <fullName evidence="10">CCA tRNA nucleotidyltransferase</fullName>
    </alternativeName>
    <alternativeName>
        <fullName evidence="10">tRNA CCA-pyrophosphorylase</fullName>
    </alternativeName>
    <alternativeName>
        <fullName evidence="10">tRNA adenylyl-/cytidylyl- transferase</fullName>
    </alternativeName>
    <alternativeName>
        <fullName evidence="10">tRNA nucleotidyltransferase</fullName>
    </alternativeName>
    <alternativeName>
        <fullName evidence="10">tRNA-NT</fullName>
    </alternativeName>
</protein>
<keyword evidence="1 10" id="KW-0808">Transferase</keyword>
<dbReference type="InterPro" id="IPR002934">
    <property type="entry name" value="Polymerase_NTP_transf_dom"/>
</dbReference>
<dbReference type="Proteomes" id="UP000242015">
    <property type="component" value="Unassembled WGS sequence"/>
</dbReference>
<dbReference type="SUPFAM" id="SSF81301">
    <property type="entry name" value="Nucleotidyltransferase"/>
    <property type="match status" value="1"/>
</dbReference>
<name>A0A2R6CEB6_9ARCH</name>
<feature type="domain" description="CCA-adding enzyme C-terminal" evidence="13">
    <location>
        <begin position="284"/>
        <end position="407"/>
    </location>
</feature>
<dbReference type="Pfam" id="PF09249">
    <property type="entry name" value="tRNA_NucTransf2"/>
    <property type="match status" value="1"/>
</dbReference>
<dbReference type="GO" id="GO:0000287">
    <property type="term" value="F:magnesium ion binding"/>
    <property type="evidence" value="ECO:0007669"/>
    <property type="project" value="UniProtKB-UniRule"/>
</dbReference>
<evidence type="ECO:0000256" key="3">
    <source>
        <dbReference type="ARBA" id="ARBA00022695"/>
    </source>
</evidence>
<evidence type="ECO:0000259" key="11">
    <source>
        <dbReference type="Pfam" id="PF01909"/>
    </source>
</evidence>
<evidence type="ECO:0000256" key="8">
    <source>
        <dbReference type="ARBA" id="ARBA00022842"/>
    </source>
</evidence>
<comment type="function">
    <text evidence="10">Catalyzes the addition and repair of the essential 3'-terminal CCA sequence in tRNAs without using a nucleic acid template. Adds these three nucleotides in the order of C, C, and A to the tRNA nucleotide-73, using CTP and ATP as substrates and producing inorganic pyrophosphate. tRNA 3'-terminal CCA addition is required both for tRNA processing and repair. Also involved in tRNA surveillance by mediating tandem CCA addition to generate a CCACCA at the 3' terminus of unstable tRNAs. While stable tRNAs receive only 3'-terminal CCA, unstable tRNAs are marked with CCACCA and rapidly degraded.</text>
</comment>
<evidence type="ECO:0000259" key="13">
    <source>
        <dbReference type="Pfam" id="PF21133"/>
    </source>
</evidence>
<dbReference type="GO" id="GO:0005524">
    <property type="term" value="F:ATP binding"/>
    <property type="evidence" value="ECO:0007669"/>
    <property type="project" value="UniProtKB-UniRule"/>
</dbReference>
<evidence type="ECO:0000256" key="5">
    <source>
        <dbReference type="ARBA" id="ARBA00022741"/>
    </source>
</evidence>
<dbReference type="GO" id="GO:0004810">
    <property type="term" value="F:CCA tRNA nucleotidyltransferase activity"/>
    <property type="evidence" value="ECO:0007669"/>
    <property type="project" value="UniProtKB-UniRule"/>
</dbReference>
<dbReference type="NCBIfam" id="TIGR03671">
    <property type="entry name" value="cca_archaeal"/>
    <property type="match status" value="1"/>
</dbReference>
<feature type="binding site" evidence="10">
    <location>
        <position position="169"/>
    </location>
    <ligand>
        <name>CTP</name>
        <dbReference type="ChEBI" id="CHEBI:37563"/>
    </ligand>
</feature>
<dbReference type="SUPFAM" id="SSF81631">
    <property type="entry name" value="PAP/OAS1 substrate-binding domain"/>
    <property type="match status" value="1"/>
</dbReference>
<keyword evidence="6 10" id="KW-0692">RNA repair</keyword>
<dbReference type="GO" id="GO:0001680">
    <property type="term" value="P:tRNA 3'-terminal CCA addition"/>
    <property type="evidence" value="ECO:0007669"/>
    <property type="project" value="UniProtKB-UniRule"/>
</dbReference>
<keyword evidence="4 10" id="KW-0479">Metal-binding</keyword>
<keyword evidence="2 10" id="KW-0819">tRNA processing</keyword>
<keyword evidence="9 10" id="KW-0694">RNA-binding</keyword>
<organism evidence="14 15">
    <name type="scientific">Candidatus Marsarchaeota G2 archaeon BE_D</name>
    <dbReference type="NCBI Taxonomy" id="1978158"/>
    <lineage>
        <taxon>Archaea</taxon>
        <taxon>Candidatus Marsarchaeota</taxon>
        <taxon>Candidatus Marsarchaeota group 2</taxon>
    </lineage>
</organism>
<dbReference type="GO" id="GO:0160016">
    <property type="term" value="F:CCACCA tRNA nucleotidyltransferase activity"/>
    <property type="evidence" value="ECO:0007669"/>
    <property type="project" value="RHEA"/>
</dbReference>
<dbReference type="Gene3D" id="3.30.70.1550">
    <property type="entry name" value="Archaeal tRNA CCA-adding enzyme catalytic domain"/>
    <property type="match status" value="1"/>
</dbReference>
<feature type="binding site" evidence="10">
    <location>
        <position position="160"/>
    </location>
    <ligand>
        <name>CTP</name>
        <dbReference type="ChEBI" id="CHEBI:37563"/>
    </ligand>
</feature>
<feature type="binding site" evidence="10">
    <location>
        <position position="117"/>
    </location>
    <ligand>
        <name>Mg(2+)</name>
        <dbReference type="ChEBI" id="CHEBI:18420"/>
    </ligand>
</feature>
<dbReference type="Gene3D" id="3.30.70.590">
    <property type="entry name" value="Poly(A) polymerase predicted RNA binding domain"/>
    <property type="match status" value="1"/>
</dbReference>
<dbReference type="PANTHER" id="PTHR39643:SF1">
    <property type="entry name" value="CCA-ADDING ENZYME"/>
    <property type="match status" value="1"/>
</dbReference>
<feature type="binding site" evidence="10">
    <location>
        <position position="53"/>
    </location>
    <ligand>
        <name>ATP</name>
        <dbReference type="ChEBI" id="CHEBI:30616"/>
    </ligand>
</feature>
<evidence type="ECO:0000256" key="1">
    <source>
        <dbReference type="ARBA" id="ARBA00022679"/>
    </source>
</evidence>
<sequence>MSLGEVLDEVRRRVIPTVEEEKRLFELAEKLKKRILEVSSAYGVSVEPMLVGSLAKGTWLRGEGDLDVFMLFPKHFNKRDLVDLGLRIAHDVSEGRGIRAYAEHPYLRFYVDGVKVDLVPALKVDRADAKATAVDRTPFHLEYVNSKLDEELRANVRLLKRFMKGIGVYGAEARTLGFSGYVCELLTIKHGSFTRVLEAAAGWRPPTLVVLEAKPTAALSHHIVVVDPTDPSRNAAAAVSLESYSVFIAASQSFLEKPKIEFFYPPPPPQKRPSAHDLGYGVGGRHLVLVTLNAPQVVEEVLWSEMRSSANGLKEQLERYGFNPLSTWFWSDGEEAYFCFEVERVELPAYEKRVGPPVYEQGDSKRFLAKNRGRALRGPWIEADRWTVELPRRITRVADAMRRQSEVDLSPHIRANYDSARILVDSEAIEKVASNDRLAMEFTRFYSRTPPWLS</sequence>
<keyword evidence="3 10" id="KW-0548">Nucleotidyltransferase</keyword>
<dbReference type="CDD" id="cd05400">
    <property type="entry name" value="NT_2-5OAS_ClassI-CCAase"/>
    <property type="match status" value="1"/>
</dbReference>
<feature type="binding site" evidence="10">
    <location>
        <position position="140"/>
    </location>
    <ligand>
        <name>CTP</name>
        <dbReference type="ChEBI" id="CHEBI:37563"/>
    </ligand>
</feature>
<feature type="binding site" evidence="10">
    <location>
        <position position="160"/>
    </location>
    <ligand>
        <name>ATP</name>
        <dbReference type="ChEBI" id="CHEBI:30616"/>
    </ligand>
</feature>
<comment type="similarity">
    <text evidence="10">Belongs to the tRNA nucleotidyltransferase/poly(A) polymerase family. Archaeal CCA-adding enzyme subfamily.</text>
</comment>
<dbReference type="PIRSF" id="PIRSF005335">
    <property type="entry name" value="CCA_arch"/>
    <property type="match status" value="1"/>
</dbReference>
<dbReference type="InterPro" id="IPR042090">
    <property type="entry name" value="CCA_tRNA_nucleotrans_2"/>
</dbReference>
<evidence type="ECO:0000256" key="10">
    <source>
        <dbReference type="HAMAP-Rule" id="MF_01264"/>
    </source>
</evidence>
<dbReference type="EC" id="2.7.7.72" evidence="10"/>
<gene>
    <name evidence="10" type="primary">cca</name>
    <name evidence="14" type="ORF">B9Q04_01915</name>
</gene>
<feature type="binding site" evidence="10">
    <location>
        <position position="65"/>
    </location>
    <ligand>
        <name>Mg(2+)</name>
        <dbReference type="ChEBI" id="CHEBI:18420"/>
    </ligand>
</feature>
<proteinExistence type="inferred from homology"/>
<dbReference type="InterPro" id="IPR043519">
    <property type="entry name" value="NT_sf"/>
</dbReference>
<feature type="binding site" evidence="10">
    <location>
        <position position="53"/>
    </location>
    <ligand>
        <name>CTP</name>
        <dbReference type="ChEBI" id="CHEBI:37563"/>
    </ligand>
</feature>
<feature type="binding site" evidence="10">
    <location>
        <position position="140"/>
    </location>
    <ligand>
        <name>ATP</name>
        <dbReference type="ChEBI" id="CHEBI:30616"/>
    </ligand>
</feature>
<dbReference type="HAMAP" id="MF_01264">
    <property type="entry name" value="CCA_arch"/>
    <property type="match status" value="1"/>
</dbReference>
<dbReference type="Pfam" id="PF01909">
    <property type="entry name" value="NTP_transf_2"/>
    <property type="match status" value="1"/>
</dbReference>
<comment type="catalytic activity">
    <reaction evidence="10">
        <text>a tRNA precursor + 2 CTP + ATP = a tRNA with a 3' CCA end + 3 diphosphate</text>
        <dbReference type="Rhea" id="RHEA:14433"/>
        <dbReference type="Rhea" id="RHEA-COMP:10465"/>
        <dbReference type="Rhea" id="RHEA-COMP:10468"/>
        <dbReference type="ChEBI" id="CHEBI:30616"/>
        <dbReference type="ChEBI" id="CHEBI:33019"/>
        <dbReference type="ChEBI" id="CHEBI:37563"/>
        <dbReference type="ChEBI" id="CHEBI:74896"/>
        <dbReference type="ChEBI" id="CHEBI:83071"/>
        <dbReference type="EC" id="2.7.7.72"/>
    </reaction>
</comment>
<comment type="caution">
    <text evidence="14">The sequence shown here is derived from an EMBL/GenBank/DDBJ whole genome shotgun (WGS) entry which is preliminary data.</text>
</comment>
<comment type="miscellaneous">
    <text evidence="10">A single active site specifically recognizes both ATP and CTP and is responsible for their addition.</text>
</comment>
<feature type="domain" description="Polymerase nucleotidyl transferase" evidence="11">
    <location>
        <begin position="37"/>
        <end position="140"/>
    </location>
</feature>
<feature type="binding site" evidence="10">
    <location>
        <position position="67"/>
    </location>
    <ligand>
        <name>Mg(2+)</name>
        <dbReference type="ChEBI" id="CHEBI:18420"/>
    </ligand>
</feature>